<organism evidence="2">
    <name type="scientific">Oceanithermus profundus</name>
    <dbReference type="NCBI Taxonomy" id="187137"/>
    <lineage>
        <taxon>Bacteria</taxon>
        <taxon>Thermotogati</taxon>
        <taxon>Deinococcota</taxon>
        <taxon>Deinococci</taxon>
        <taxon>Thermales</taxon>
        <taxon>Thermaceae</taxon>
        <taxon>Oceanithermus</taxon>
    </lineage>
</organism>
<dbReference type="SUPFAM" id="SSF52440">
    <property type="entry name" value="PreATP-grasp domain"/>
    <property type="match status" value="1"/>
</dbReference>
<reference evidence="2" key="1">
    <citation type="journal article" date="2020" name="mSystems">
        <title>Genome- and Community-Level Interaction Insights into Carbon Utilization and Element Cycling Functions of Hydrothermarchaeota in Hydrothermal Sediment.</title>
        <authorList>
            <person name="Zhou Z."/>
            <person name="Liu Y."/>
            <person name="Xu W."/>
            <person name="Pan J."/>
            <person name="Luo Z.H."/>
            <person name="Li M."/>
        </authorList>
    </citation>
    <scope>NUCLEOTIDE SEQUENCE [LARGE SCALE GENOMIC DNA]</scope>
    <source>
        <strain evidence="2">HyVt-570</strain>
    </source>
</reference>
<keyword evidence="2" id="KW-0689">Ribosomal protein</keyword>
<sequence>MLAILYDRIRGDEKLLFEAAGRLGLVWKKVYLPQLRMDLEERPAGLEDVT</sequence>
<dbReference type="InterPro" id="IPR054562">
    <property type="entry name" value="LysX/ArgX_preATP_grasp"/>
</dbReference>
<dbReference type="Pfam" id="PF22626">
    <property type="entry name" value="LysX_preATP_grasp"/>
    <property type="match status" value="1"/>
</dbReference>
<dbReference type="Proteomes" id="UP000885759">
    <property type="component" value="Unassembled WGS sequence"/>
</dbReference>
<keyword evidence="2" id="KW-0436">Ligase</keyword>
<feature type="domain" description="LysX/ArgX preATP-grasp" evidence="1">
    <location>
        <begin position="2"/>
        <end position="49"/>
    </location>
</feature>
<gene>
    <name evidence="2" type="ORF">ENK37_02135</name>
</gene>
<dbReference type="GO" id="GO:0016874">
    <property type="term" value="F:ligase activity"/>
    <property type="evidence" value="ECO:0007669"/>
    <property type="project" value="UniProtKB-KW"/>
</dbReference>
<keyword evidence="2" id="KW-0687">Ribonucleoprotein</keyword>
<dbReference type="EMBL" id="DRPZ01000063">
    <property type="protein sequence ID" value="HGY08839.1"/>
    <property type="molecule type" value="Genomic_DNA"/>
</dbReference>
<comment type="caution">
    <text evidence="2">The sequence shown here is derived from an EMBL/GenBank/DDBJ whole genome shotgun (WGS) entry which is preliminary data.</text>
</comment>
<dbReference type="GO" id="GO:0005840">
    <property type="term" value="C:ribosome"/>
    <property type="evidence" value="ECO:0007669"/>
    <property type="project" value="UniProtKB-KW"/>
</dbReference>
<proteinExistence type="predicted"/>
<evidence type="ECO:0000313" key="2">
    <source>
        <dbReference type="EMBL" id="HGY08839.1"/>
    </source>
</evidence>
<dbReference type="InterPro" id="IPR016185">
    <property type="entry name" value="PreATP-grasp_dom_sf"/>
</dbReference>
<dbReference type="Gene3D" id="3.40.50.20">
    <property type="match status" value="1"/>
</dbReference>
<protein>
    <submittedName>
        <fullName evidence="2">30S ribosomal protein S6--L-glutamate ligase</fullName>
    </submittedName>
</protein>
<evidence type="ECO:0000259" key="1">
    <source>
        <dbReference type="Pfam" id="PF22626"/>
    </source>
</evidence>
<name>A0A7C4ZGA9_9DEIN</name>
<accession>A0A7C4ZGA9</accession>
<feature type="non-terminal residue" evidence="2">
    <location>
        <position position="50"/>
    </location>
</feature>
<dbReference type="AlphaFoldDB" id="A0A7C4ZGA9"/>